<proteinExistence type="predicted"/>
<evidence type="ECO:0000313" key="2">
    <source>
        <dbReference type="Proteomes" id="UP000022835"/>
    </source>
</evidence>
<protein>
    <submittedName>
        <fullName evidence="1">Uncharacterized protein</fullName>
    </submittedName>
</protein>
<comment type="caution">
    <text evidence="1">The sequence shown here is derived from an EMBL/GenBank/DDBJ whole genome shotgun (WGS) entry which is preliminary data.</text>
</comment>
<dbReference type="Proteomes" id="UP000022835">
    <property type="component" value="Unassembled WGS sequence"/>
</dbReference>
<reference evidence="1" key="1">
    <citation type="submission" date="2014-05" db="EMBL/GenBank/DDBJ databases">
        <title>Genome sequence of Mycobacterium aromaticivorans strain JS19b1T (= DSM 45407T).</title>
        <authorList>
            <person name="Kwak Y."/>
            <person name="Park G.-S."/>
            <person name="Li Q.X."/>
            <person name="Lee S.-E."/>
            <person name="Shin J.-H."/>
        </authorList>
    </citation>
    <scope>NUCLEOTIDE SEQUENCE [LARGE SCALE GENOMIC DNA]</scope>
    <source>
        <strain evidence="1">JS19b1</strain>
    </source>
</reference>
<dbReference type="eggNOG" id="ENOG5031Y8S">
    <property type="taxonomic scope" value="Bacteria"/>
</dbReference>
<sequence>MSATNQRNTVSEGMAFGLCLLERYEFPFPKMRIDFAFEHAWRNWPDLYRSQFSQVSTDLRNGLGGSLVMTRATEKKQTFAFFWDRDYPSTIFARQQDWDSDDPDDVDFALKVIGGDVHQAGWVSLAKDFLMDLDR</sequence>
<keyword evidence="2" id="KW-1185">Reference proteome</keyword>
<accession>Z5X300</accession>
<dbReference type="AlphaFoldDB" id="Z5X300"/>
<gene>
    <name evidence="1" type="ORF">Y900_028640</name>
</gene>
<organism evidence="1 2">
    <name type="scientific">Mycolicibacterium aromaticivorans JS19b1 = JCM 16368</name>
    <dbReference type="NCBI Taxonomy" id="1440774"/>
    <lineage>
        <taxon>Bacteria</taxon>
        <taxon>Bacillati</taxon>
        <taxon>Actinomycetota</taxon>
        <taxon>Actinomycetes</taxon>
        <taxon>Mycobacteriales</taxon>
        <taxon>Mycobacteriaceae</taxon>
        <taxon>Mycolicibacterium</taxon>
    </lineage>
</organism>
<name>Z5X300_9MYCO</name>
<dbReference type="EMBL" id="JALN02000002">
    <property type="protein sequence ID" value="KDE97230.1"/>
    <property type="molecule type" value="Genomic_DNA"/>
</dbReference>
<evidence type="ECO:0000313" key="1">
    <source>
        <dbReference type="EMBL" id="KDE97230.1"/>
    </source>
</evidence>